<dbReference type="AlphaFoldDB" id="A0A543J778"/>
<accession>A0A543J778</accession>
<dbReference type="EMBL" id="VFPP01000001">
    <property type="protein sequence ID" value="TQM78652.1"/>
    <property type="molecule type" value="Genomic_DNA"/>
</dbReference>
<sequence>MVPDLVLLPRVAFRGREITGPRLRDLLALLADDLRTGCGTGRLVEGLWPDSRPEHPPKAVQVLVSRARAQLGADVIARTRTGYRLTLAEDQVDSSAVLLRAAVAARCSRAGDHAAALAHADAGLALWEDAEPDVADDGPVGALRAQRRGSHRTLVRARALALARLGRPSEAVRPLVDLAAERPLDDEVVAELLRCEAATVGPAAALARYDAHRRALRDRLGADPGPTLQAVHQRLLLGVAPQVRYGVAHEPNPLLGRDDDVAAVEALLRTSRVTSVVGPGGLGKTRLAHAVARRAEGPVVAVVPLAGIASDDDVAREVAAVLGAGEHRAHVEVADDVAAIAAELAGPSLLVLDNCEHVVAGAADLVRALVATTAELRVLTTGRTPLGLSSESVHRLPELSPRTCVELFEQRARAARPGVDLPAATVAEVCRHLDGLPLAVELAAARVRTMSVAELARRLDDRFGVLRGGARDAPRRHHTLHAVVDWSWNLLDPAGRAAMRALSVFADGFTADAARALLDGLPAHDVDAVLEHLVDHSLLKVSDTPTGSRLRMLETVREFSATRLRGAEAEDVVTALLGWARAFGSAHHDELFEADPYDAIDAVHAERENLLQALRLALARDDRPAVTAVAAVLGGLWTVRSAAPRLAALVRETSWTLAHHRPEPAQVEVTRTALTVAAGHAFGTGGRRPVRAVVALRRLGPARPDTVIRAVGWVIGASGDPAELERLCAGAEPLVAGVANVLAGYHLETEGDVDAALAATRRALEVFTDRDLPWLRSITHGRVAELCLRLERGAQARDHLVAALPVLQRLGARADAAGVRSWLVLAALQVGDTAEAQRWLDGLAHVVLDEEEAGSVGYDLGIRAEVRFARGEVDAGLRLWRRVVGRLRDGRALASTGVPPDLDPWVVEARSAAVVAHARHDRLDLVADVAEALREPLRRLLTDPLTDPPPHVVEQSLCGTLLLAVAVSDLARFRRTGDRSLARSAARMIALAERFRFQHHFQPTMSGAAARADAVRADRAAYEEAVRTCADLDRAGMRAAGLALLDERPPGEVRDPAGASQVSAHPEASAAAGRDLPGGERSGSRC</sequence>
<dbReference type="Gene3D" id="1.25.40.10">
    <property type="entry name" value="Tetratricopeptide repeat domain"/>
    <property type="match status" value="1"/>
</dbReference>
<keyword evidence="4" id="KW-1185">Reference proteome</keyword>
<reference evidence="3 4" key="1">
    <citation type="submission" date="2019-06" db="EMBL/GenBank/DDBJ databases">
        <title>Sequencing the genomes of 1000 actinobacteria strains.</title>
        <authorList>
            <person name="Klenk H.-P."/>
        </authorList>
    </citation>
    <scope>NUCLEOTIDE SEQUENCE [LARGE SCALE GENOMIC DNA]</scope>
    <source>
        <strain evidence="3 4">DSM 45456</strain>
    </source>
</reference>
<evidence type="ECO:0000256" key="1">
    <source>
        <dbReference type="SAM" id="MobiDB-lite"/>
    </source>
</evidence>
<dbReference type="Gene3D" id="1.10.10.10">
    <property type="entry name" value="Winged helix-like DNA-binding domain superfamily/Winged helix DNA-binding domain"/>
    <property type="match status" value="1"/>
</dbReference>
<protein>
    <submittedName>
        <fullName evidence="3">Putative ATPase</fullName>
    </submittedName>
</protein>
<feature type="region of interest" description="Disordered" evidence="1">
    <location>
        <begin position="1046"/>
        <end position="1086"/>
    </location>
</feature>
<dbReference type="PANTHER" id="PTHR47691:SF3">
    <property type="entry name" value="HTH-TYPE TRANSCRIPTIONAL REGULATOR RV0890C-RELATED"/>
    <property type="match status" value="1"/>
</dbReference>
<dbReference type="InterPro" id="IPR027417">
    <property type="entry name" value="P-loop_NTPase"/>
</dbReference>
<dbReference type="SMART" id="SM01043">
    <property type="entry name" value="BTAD"/>
    <property type="match status" value="1"/>
</dbReference>
<dbReference type="Pfam" id="PF25872">
    <property type="entry name" value="HTH_77"/>
    <property type="match status" value="1"/>
</dbReference>
<dbReference type="InterPro" id="IPR036388">
    <property type="entry name" value="WH-like_DNA-bd_sf"/>
</dbReference>
<feature type="domain" description="Bacterial transcriptional activator" evidence="2">
    <location>
        <begin position="92"/>
        <end position="236"/>
    </location>
</feature>
<feature type="compositionally biased region" description="Basic and acidic residues" evidence="1">
    <location>
        <begin position="1046"/>
        <end position="1055"/>
    </location>
</feature>
<dbReference type="InterPro" id="IPR058852">
    <property type="entry name" value="HTH_77"/>
</dbReference>
<dbReference type="Pfam" id="PF03704">
    <property type="entry name" value="BTAD"/>
    <property type="match status" value="1"/>
</dbReference>
<proteinExistence type="predicted"/>
<evidence type="ECO:0000313" key="4">
    <source>
        <dbReference type="Proteomes" id="UP000316628"/>
    </source>
</evidence>
<dbReference type="GO" id="GO:0006355">
    <property type="term" value="P:regulation of DNA-templated transcription"/>
    <property type="evidence" value="ECO:0007669"/>
    <property type="project" value="InterPro"/>
</dbReference>
<dbReference type="Proteomes" id="UP000316628">
    <property type="component" value="Unassembled WGS sequence"/>
</dbReference>
<dbReference type="InterPro" id="IPR005158">
    <property type="entry name" value="BTAD"/>
</dbReference>
<dbReference type="SUPFAM" id="SSF52540">
    <property type="entry name" value="P-loop containing nucleoside triphosphate hydrolases"/>
    <property type="match status" value="1"/>
</dbReference>
<gene>
    <name evidence="3" type="ORF">FHX81_0927</name>
</gene>
<dbReference type="RefSeq" id="WP_141975358.1">
    <property type="nucleotide sequence ID" value="NZ_VFPP01000001.1"/>
</dbReference>
<dbReference type="InterPro" id="IPR011990">
    <property type="entry name" value="TPR-like_helical_dom_sf"/>
</dbReference>
<dbReference type="SUPFAM" id="SSF48452">
    <property type="entry name" value="TPR-like"/>
    <property type="match status" value="2"/>
</dbReference>
<name>A0A543J778_9PSEU</name>
<comment type="caution">
    <text evidence="3">The sequence shown here is derived from an EMBL/GenBank/DDBJ whole genome shotgun (WGS) entry which is preliminary data.</text>
</comment>
<dbReference type="PANTHER" id="PTHR47691">
    <property type="entry name" value="REGULATOR-RELATED"/>
    <property type="match status" value="1"/>
</dbReference>
<organism evidence="3 4">
    <name type="scientific">Saccharothrix saharensis</name>
    <dbReference type="NCBI Taxonomy" id="571190"/>
    <lineage>
        <taxon>Bacteria</taxon>
        <taxon>Bacillati</taxon>
        <taxon>Actinomycetota</taxon>
        <taxon>Actinomycetes</taxon>
        <taxon>Pseudonocardiales</taxon>
        <taxon>Pseudonocardiaceae</taxon>
        <taxon>Saccharothrix</taxon>
    </lineage>
</organism>
<evidence type="ECO:0000313" key="3">
    <source>
        <dbReference type="EMBL" id="TQM78652.1"/>
    </source>
</evidence>
<dbReference type="GO" id="GO:0003677">
    <property type="term" value="F:DNA binding"/>
    <property type="evidence" value="ECO:0007669"/>
    <property type="project" value="InterPro"/>
</dbReference>
<dbReference type="InterPro" id="IPR016032">
    <property type="entry name" value="Sig_transdc_resp-reg_C-effctor"/>
</dbReference>
<dbReference type="SUPFAM" id="SSF46894">
    <property type="entry name" value="C-terminal effector domain of the bipartite response regulators"/>
    <property type="match status" value="1"/>
</dbReference>
<dbReference type="OrthoDB" id="9812579at2"/>
<dbReference type="Gene3D" id="3.40.50.300">
    <property type="entry name" value="P-loop containing nucleotide triphosphate hydrolases"/>
    <property type="match status" value="1"/>
</dbReference>
<evidence type="ECO:0000259" key="2">
    <source>
        <dbReference type="SMART" id="SM01043"/>
    </source>
</evidence>